<protein>
    <submittedName>
        <fullName evidence="2">Uncharacterized protein</fullName>
    </submittedName>
</protein>
<keyword evidence="1" id="KW-1133">Transmembrane helix</keyword>
<keyword evidence="1" id="KW-0472">Membrane</keyword>
<feature type="transmembrane region" description="Helical" evidence="1">
    <location>
        <begin position="37"/>
        <end position="61"/>
    </location>
</feature>
<dbReference type="EMBL" id="JACTNZ010000007">
    <property type="protein sequence ID" value="KAG5542476.1"/>
    <property type="molecule type" value="Genomic_DNA"/>
</dbReference>
<keyword evidence="3" id="KW-1185">Reference proteome</keyword>
<evidence type="ECO:0000313" key="2">
    <source>
        <dbReference type="EMBL" id="KAG5542476.1"/>
    </source>
</evidence>
<dbReference type="Proteomes" id="UP000823749">
    <property type="component" value="Chromosome 7"/>
</dbReference>
<sequence length="84" mass="9265">MEVCACPNIPLRPWSSSDFTCGVSGDHRRRIEYISSVVSAVLSNLFFAILICLFGVGFSTWGSSWNPVTMSPHVSSTLHRKVAF</sequence>
<organism evidence="2 3">
    <name type="scientific">Rhododendron griersonianum</name>
    <dbReference type="NCBI Taxonomy" id="479676"/>
    <lineage>
        <taxon>Eukaryota</taxon>
        <taxon>Viridiplantae</taxon>
        <taxon>Streptophyta</taxon>
        <taxon>Embryophyta</taxon>
        <taxon>Tracheophyta</taxon>
        <taxon>Spermatophyta</taxon>
        <taxon>Magnoliopsida</taxon>
        <taxon>eudicotyledons</taxon>
        <taxon>Gunneridae</taxon>
        <taxon>Pentapetalae</taxon>
        <taxon>asterids</taxon>
        <taxon>Ericales</taxon>
        <taxon>Ericaceae</taxon>
        <taxon>Ericoideae</taxon>
        <taxon>Rhodoreae</taxon>
        <taxon>Rhododendron</taxon>
    </lineage>
</organism>
<keyword evidence="1" id="KW-0812">Transmembrane</keyword>
<comment type="caution">
    <text evidence="2">The sequence shown here is derived from an EMBL/GenBank/DDBJ whole genome shotgun (WGS) entry which is preliminary data.</text>
</comment>
<dbReference type="AlphaFoldDB" id="A0AAV6JMP5"/>
<name>A0AAV6JMP5_9ERIC</name>
<accession>A0AAV6JMP5</accession>
<gene>
    <name evidence="2" type="ORF">RHGRI_022123</name>
</gene>
<evidence type="ECO:0000256" key="1">
    <source>
        <dbReference type="SAM" id="Phobius"/>
    </source>
</evidence>
<proteinExistence type="predicted"/>
<evidence type="ECO:0000313" key="3">
    <source>
        <dbReference type="Proteomes" id="UP000823749"/>
    </source>
</evidence>
<reference evidence="2" key="1">
    <citation type="submission" date="2020-08" db="EMBL/GenBank/DDBJ databases">
        <title>Plant Genome Project.</title>
        <authorList>
            <person name="Zhang R.-G."/>
        </authorList>
    </citation>
    <scope>NUCLEOTIDE SEQUENCE</scope>
    <source>
        <strain evidence="2">WSP0</strain>
        <tissue evidence="2">Leaf</tissue>
    </source>
</reference>